<keyword evidence="3" id="KW-1185">Reference proteome</keyword>
<dbReference type="AlphaFoldDB" id="I3TSF8"/>
<sequence length="60" mass="6731">MARIKSRFSPMRISFSYPWNLTAGHIRSPIVHHGPDQTGFDKRGSLNRPSITGMVYSRGG</sequence>
<evidence type="ECO:0000313" key="3">
    <source>
        <dbReference type="Proteomes" id="UP000005258"/>
    </source>
</evidence>
<dbReference type="HOGENOM" id="CLU_2940420_0_0_5"/>
<geneLocation type="plasmid" evidence="2 3">
    <name>pTM1</name>
</geneLocation>
<accession>I3TSF8</accession>
<name>I3TSF8_TISMK</name>
<dbReference type="EMBL" id="CP003237">
    <property type="protein sequence ID" value="AFK55696.1"/>
    <property type="molecule type" value="Genomic_DNA"/>
</dbReference>
<evidence type="ECO:0000313" key="2">
    <source>
        <dbReference type="EMBL" id="AFK55696.1"/>
    </source>
</evidence>
<evidence type="ECO:0000256" key="1">
    <source>
        <dbReference type="SAM" id="MobiDB-lite"/>
    </source>
</evidence>
<proteinExistence type="predicted"/>
<feature type="region of interest" description="Disordered" evidence="1">
    <location>
        <begin position="30"/>
        <end position="60"/>
    </location>
</feature>
<protein>
    <submittedName>
        <fullName evidence="2">Uncharacterized protein</fullName>
    </submittedName>
</protein>
<keyword evidence="2" id="KW-0614">Plasmid</keyword>
<organism evidence="2 3">
    <name type="scientific">Tistrella mobilis (strain KA081020-065)</name>
    <dbReference type="NCBI Taxonomy" id="1110502"/>
    <lineage>
        <taxon>Bacteria</taxon>
        <taxon>Pseudomonadati</taxon>
        <taxon>Pseudomonadota</taxon>
        <taxon>Alphaproteobacteria</taxon>
        <taxon>Geminicoccales</taxon>
        <taxon>Geminicoccaceae</taxon>
        <taxon>Tistrella</taxon>
    </lineage>
</organism>
<feature type="compositionally biased region" description="Basic and acidic residues" evidence="1">
    <location>
        <begin position="33"/>
        <end position="44"/>
    </location>
</feature>
<dbReference type="KEGG" id="tmo:TMO_a0293"/>
<reference evidence="2 3" key="1">
    <citation type="journal article" date="2012" name="J. Am. Chem. Soc.">
        <title>Bacterial biosynthesis and maturation of the didemnin anti-cancer agents.</title>
        <authorList>
            <person name="Xu Y."/>
            <person name="Kersten R.D."/>
            <person name="Nam S.J."/>
            <person name="Lu L."/>
            <person name="Al-Suwailem A.M."/>
            <person name="Zheng H."/>
            <person name="Fenical W."/>
            <person name="Dorrestein P.C."/>
            <person name="Moore B.S."/>
            <person name="Qian P.Y."/>
        </authorList>
    </citation>
    <scope>NUCLEOTIDE SEQUENCE [LARGE SCALE GENOMIC DNA]</scope>
    <source>
        <strain evidence="2 3">KA081020-065</strain>
    </source>
</reference>
<gene>
    <name evidence="2" type="ordered locus">TMO_a0293</name>
</gene>
<dbReference type="Proteomes" id="UP000005258">
    <property type="component" value="Plasmid pTM1"/>
</dbReference>